<dbReference type="EMBL" id="CP001826">
    <property type="protein sequence ID" value="ACZ43406.1"/>
    <property type="molecule type" value="Genomic_DNA"/>
</dbReference>
<gene>
    <name evidence="4" type="ordered locus">Tter_2517</name>
</gene>
<dbReference type="HOGENOM" id="CLU_010194_1_1_0"/>
<keyword evidence="2" id="KW-0560">Oxidoreductase</keyword>
<accession>D1CI35</accession>
<evidence type="ECO:0000256" key="2">
    <source>
        <dbReference type="ARBA" id="ARBA00023002"/>
    </source>
</evidence>
<protein>
    <submittedName>
        <fullName evidence="4">Short-chain dehydrogenase/reductase SDR</fullName>
    </submittedName>
</protein>
<sequence length="257" mass="27003">MRLEGKVAIVTGAGRGIGRAIAELFAREGCAVVLAARTRDEVDAAADAITGAGGRALAVPADVSRREEAEALVGRALEAYGRLDVLVNNAGIFRPGSFVDMPRESWEEVLRVNLCGAVHCARAAVRWMLAAGRGGRIINISSIHAQRAEPLATAYDVSKGGLDQLTRSLAVELAPHGILVNGIAPGFIDTSMSVVDGVNELETDWFRSVYVGRRKIPLARAGQPEEVAAVALFLASEEASYITGAVIPVDGGLSVTF</sequence>
<keyword evidence="5" id="KW-1185">Reference proteome</keyword>
<dbReference type="KEGG" id="ttr:Tter_2517"/>
<dbReference type="STRING" id="525904.Tter_2517"/>
<dbReference type="InterPro" id="IPR002347">
    <property type="entry name" value="SDR_fam"/>
</dbReference>
<evidence type="ECO:0000313" key="4">
    <source>
        <dbReference type="EMBL" id="ACZ43406.1"/>
    </source>
</evidence>
<evidence type="ECO:0000313" key="5">
    <source>
        <dbReference type="Proteomes" id="UP000000323"/>
    </source>
</evidence>
<dbReference type="InterPro" id="IPR057326">
    <property type="entry name" value="KR_dom"/>
</dbReference>
<dbReference type="AlphaFoldDB" id="D1CI35"/>
<dbReference type="InterPro" id="IPR036291">
    <property type="entry name" value="NAD(P)-bd_dom_sf"/>
</dbReference>
<dbReference type="RefSeq" id="WP_012876437.1">
    <property type="nucleotide sequence ID" value="NC_013526.1"/>
</dbReference>
<dbReference type="PRINTS" id="PR00081">
    <property type="entry name" value="GDHRDH"/>
</dbReference>
<reference evidence="5" key="1">
    <citation type="journal article" date="2010" name="Stand. Genomic Sci.">
        <title>Complete genome sequence of 'Thermobaculum terrenum' type strain (YNP1).</title>
        <authorList>
            <person name="Kiss H."/>
            <person name="Cleland D."/>
            <person name="Lapidus A."/>
            <person name="Lucas S."/>
            <person name="Glavina Del Rio T."/>
            <person name="Nolan M."/>
            <person name="Tice H."/>
            <person name="Han C."/>
            <person name="Goodwin L."/>
            <person name="Pitluck S."/>
            <person name="Liolios K."/>
            <person name="Ivanova N."/>
            <person name="Mavromatis K."/>
            <person name="Ovchinnikova G."/>
            <person name="Pati A."/>
            <person name="Chen A."/>
            <person name="Palaniappan K."/>
            <person name="Land M."/>
            <person name="Hauser L."/>
            <person name="Chang Y."/>
            <person name="Jeffries C."/>
            <person name="Lu M."/>
            <person name="Brettin T."/>
            <person name="Detter J."/>
            <person name="Goker M."/>
            <person name="Tindall B."/>
            <person name="Beck B."/>
            <person name="McDermott T."/>
            <person name="Woyke T."/>
            <person name="Bristow J."/>
            <person name="Eisen J."/>
            <person name="Markowitz V."/>
            <person name="Hugenholtz P."/>
            <person name="Kyrpides N."/>
            <person name="Klenk H."/>
            <person name="Cheng J."/>
        </authorList>
    </citation>
    <scope>NUCLEOTIDE SEQUENCE [LARGE SCALE GENOMIC DNA]</scope>
    <source>
        <strain evidence="5">ATCC BAA-798 / YNP1</strain>
    </source>
</reference>
<dbReference type="SMART" id="SM00822">
    <property type="entry name" value="PKS_KR"/>
    <property type="match status" value="1"/>
</dbReference>
<name>D1CI35_THET1</name>
<dbReference type="NCBIfam" id="NF005559">
    <property type="entry name" value="PRK07231.1"/>
    <property type="match status" value="1"/>
</dbReference>
<evidence type="ECO:0000256" key="1">
    <source>
        <dbReference type="ARBA" id="ARBA00006484"/>
    </source>
</evidence>
<dbReference type="SUPFAM" id="SSF51735">
    <property type="entry name" value="NAD(P)-binding Rossmann-fold domains"/>
    <property type="match status" value="1"/>
</dbReference>
<proteinExistence type="inferred from homology"/>
<dbReference type="Pfam" id="PF13561">
    <property type="entry name" value="adh_short_C2"/>
    <property type="match status" value="1"/>
</dbReference>
<dbReference type="Proteomes" id="UP000000323">
    <property type="component" value="Chromosome 2"/>
</dbReference>
<dbReference type="FunFam" id="3.40.50.720:FF:000084">
    <property type="entry name" value="Short-chain dehydrogenase reductase"/>
    <property type="match status" value="1"/>
</dbReference>
<comment type="similarity">
    <text evidence="1">Belongs to the short-chain dehydrogenases/reductases (SDR) family.</text>
</comment>
<dbReference type="eggNOG" id="COG1028">
    <property type="taxonomic scope" value="Bacteria"/>
</dbReference>
<dbReference type="PANTHER" id="PTHR42760">
    <property type="entry name" value="SHORT-CHAIN DEHYDROGENASES/REDUCTASES FAMILY MEMBER"/>
    <property type="match status" value="1"/>
</dbReference>
<dbReference type="PRINTS" id="PR00080">
    <property type="entry name" value="SDRFAMILY"/>
</dbReference>
<dbReference type="GO" id="GO:0016616">
    <property type="term" value="F:oxidoreductase activity, acting on the CH-OH group of donors, NAD or NADP as acceptor"/>
    <property type="evidence" value="ECO:0007669"/>
    <property type="project" value="TreeGrafter"/>
</dbReference>
<feature type="domain" description="Ketoreductase" evidence="3">
    <location>
        <begin position="6"/>
        <end position="186"/>
    </location>
</feature>
<dbReference type="OrthoDB" id="112317at2"/>
<organism evidence="4 5">
    <name type="scientific">Thermobaculum terrenum (strain ATCC BAA-798 / CCMEE 7001 / YNP1)</name>
    <dbReference type="NCBI Taxonomy" id="525904"/>
    <lineage>
        <taxon>Bacteria</taxon>
        <taxon>Bacillati</taxon>
        <taxon>Chloroflexota</taxon>
        <taxon>Chloroflexia</taxon>
        <taxon>Candidatus Thermobaculales</taxon>
        <taxon>Candidatus Thermobaculaceae</taxon>
        <taxon>Thermobaculum</taxon>
    </lineage>
</organism>
<dbReference type="Gene3D" id="3.40.50.720">
    <property type="entry name" value="NAD(P)-binding Rossmann-like Domain"/>
    <property type="match status" value="1"/>
</dbReference>
<evidence type="ECO:0000259" key="3">
    <source>
        <dbReference type="SMART" id="SM00822"/>
    </source>
</evidence>